<name>A0ABP6L1X2_9ACTN</name>
<dbReference type="Gene3D" id="1.10.357.10">
    <property type="entry name" value="Tetracycline Repressor, domain 2"/>
    <property type="match status" value="1"/>
</dbReference>
<feature type="domain" description="HTH tetR-type" evidence="6">
    <location>
        <begin position="34"/>
        <end position="94"/>
    </location>
</feature>
<protein>
    <submittedName>
        <fullName evidence="7">TetR/AcrR family transcriptional regulator</fullName>
    </submittedName>
</protein>
<organism evidence="7 8">
    <name type="scientific">Streptosporangium longisporum</name>
    <dbReference type="NCBI Taxonomy" id="46187"/>
    <lineage>
        <taxon>Bacteria</taxon>
        <taxon>Bacillati</taxon>
        <taxon>Actinomycetota</taxon>
        <taxon>Actinomycetes</taxon>
        <taxon>Streptosporangiales</taxon>
        <taxon>Streptosporangiaceae</taxon>
        <taxon>Streptosporangium</taxon>
    </lineage>
</organism>
<dbReference type="PROSITE" id="PS50977">
    <property type="entry name" value="HTH_TETR_2"/>
    <property type="match status" value="1"/>
</dbReference>
<dbReference type="InterPro" id="IPR050109">
    <property type="entry name" value="HTH-type_TetR-like_transc_reg"/>
</dbReference>
<keyword evidence="1" id="KW-0805">Transcription regulation</keyword>
<feature type="region of interest" description="Disordered" evidence="5">
    <location>
        <begin position="1"/>
        <end position="35"/>
    </location>
</feature>
<dbReference type="SUPFAM" id="SSF48498">
    <property type="entry name" value="Tetracyclin repressor-like, C-terminal domain"/>
    <property type="match status" value="1"/>
</dbReference>
<dbReference type="InterPro" id="IPR036271">
    <property type="entry name" value="Tet_transcr_reg_TetR-rel_C_sf"/>
</dbReference>
<dbReference type="EMBL" id="BAAAWD010000019">
    <property type="protein sequence ID" value="GAA3030301.1"/>
    <property type="molecule type" value="Genomic_DNA"/>
</dbReference>
<evidence type="ECO:0000256" key="5">
    <source>
        <dbReference type="SAM" id="MobiDB-lite"/>
    </source>
</evidence>
<dbReference type="InterPro" id="IPR001647">
    <property type="entry name" value="HTH_TetR"/>
</dbReference>
<dbReference type="Pfam" id="PF00440">
    <property type="entry name" value="TetR_N"/>
    <property type="match status" value="1"/>
</dbReference>
<dbReference type="InterPro" id="IPR009057">
    <property type="entry name" value="Homeodomain-like_sf"/>
</dbReference>
<evidence type="ECO:0000313" key="8">
    <source>
        <dbReference type="Proteomes" id="UP001499930"/>
    </source>
</evidence>
<dbReference type="PANTHER" id="PTHR30055:SF148">
    <property type="entry name" value="TETR-FAMILY TRANSCRIPTIONAL REGULATOR"/>
    <property type="match status" value="1"/>
</dbReference>
<keyword evidence="8" id="KW-1185">Reference proteome</keyword>
<proteinExistence type="predicted"/>
<keyword evidence="2 4" id="KW-0238">DNA-binding</keyword>
<reference evidence="8" key="1">
    <citation type="journal article" date="2019" name="Int. J. Syst. Evol. Microbiol.">
        <title>The Global Catalogue of Microorganisms (GCM) 10K type strain sequencing project: providing services to taxonomists for standard genome sequencing and annotation.</title>
        <authorList>
            <consortium name="The Broad Institute Genomics Platform"/>
            <consortium name="The Broad Institute Genome Sequencing Center for Infectious Disease"/>
            <person name="Wu L."/>
            <person name="Ma J."/>
        </authorList>
    </citation>
    <scope>NUCLEOTIDE SEQUENCE [LARGE SCALE GENOMIC DNA]</scope>
    <source>
        <strain evidence="8">JCM 3106</strain>
    </source>
</reference>
<evidence type="ECO:0000256" key="4">
    <source>
        <dbReference type="PROSITE-ProRule" id="PRU00335"/>
    </source>
</evidence>
<dbReference type="InterPro" id="IPR011075">
    <property type="entry name" value="TetR_C"/>
</dbReference>
<evidence type="ECO:0000259" key="6">
    <source>
        <dbReference type="PROSITE" id="PS50977"/>
    </source>
</evidence>
<dbReference type="Gene3D" id="1.10.10.60">
    <property type="entry name" value="Homeodomain-like"/>
    <property type="match status" value="1"/>
</dbReference>
<dbReference type="SUPFAM" id="SSF46689">
    <property type="entry name" value="Homeodomain-like"/>
    <property type="match status" value="1"/>
</dbReference>
<dbReference type="Pfam" id="PF16859">
    <property type="entry name" value="TetR_C_11"/>
    <property type="match status" value="1"/>
</dbReference>
<dbReference type="Proteomes" id="UP001499930">
    <property type="component" value="Unassembled WGS sequence"/>
</dbReference>
<evidence type="ECO:0000256" key="2">
    <source>
        <dbReference type="ARBA" id="ARBA00023125"/>
    </source>
</evidence>
<feature type="DNA-binding region" description="H-T-H motif" evidence="4">
    <location>
        <begin position="57"/>
        <end position="76"/>
    </location>
</feature>
<evidence type="ECO:0000256" key="3">
    <source>
        <dbReference type="ARBA" id="ARBA00023163"/>
    </source>
</evidence>
<dbReference type="PANTHER" id="PTHR30055">
    <property type="entry name" value="HTH-TYPE TRANSCRIPTIONAL REGULATOR RUTR"/>
    <property type="match status" value="1"/>
</dbReference>
<sequence length="216" mass="23632">MRVSPIGGPSSEKNPMTAQAPARPSEGRRRRSADEVRATVLQTTARLLLEGGMSAVTFDKVAQAAPASKATIYKWWRSPGALAAEAYFAHVEERLHFDSTGDVEHDLRAQLRAFVTLLMQPDVGKAIAHLIGAAQDDPELARAWSENYSRDRRQLAVDRLADAQNAGQIRQDVDPQVVVDQLWGACYHRLLLPDEPLTPAFADALVDNLGRGILTG</sequence>
<evidence type="ECO:0000313" key="7">
    <source>
        <dbReference type="EMBL" id="GAA3030301.1"/>
    </source>
</evidence>
<evidence type="ECO:0000256" key="1">
    <source>
        <dbReference type="ARBA" id="ARBA00023015"/>
    </source>
</evidence>
<keyword evidence="3" id="KW-0804">Transcription</keyword>
<comment type="caution">
    <text evidence="7">The sequence shown here is derived from an EMBL/GenBank/DDBJ whole genome shotgun (WGS) entry which is preliminary data.</text>
</comment>
<accession>A0ABP6L1X2</accession>
<gene>
    <name evidence="7" type="ORF">GCM10017559_66220</name>
</gene>